<dbReference type="CDD" id="cd04690">
    <property type="entry name" value="NUDIX_Hydrolase"/>
    <property type="match status" value="1"/>
</dbReference>
<reference evidence="4 5" key="1">
    <citation type="submission" date="2023-02" db="EMBL/GenBank/DDBJ databases">
        <title>Genome sequence of Sphingobacterium sp. KACC 22765.</title>
        <authorList>
            <person name="Kim S."/>
            <person name="Heo J."/>
            <person name="Kwon S.-W."/>
        </authorList>
    </citation>
    <scope>NUCLEOTIDE SEQUENCE [LARGE SCALE GENOMIC DNA]</scope>
    <source>
        <strain evidence="4 5">KACC 22765</strain>
    </source>
</reference>
<dbReference type="Proteomes" id="UP001221558">
    <property type="component" value="Chromosome"/>
</dbReference>
<evidence type="ECO:0000313" key="5">
    <source>
        <dbReference type="Proteomes" id="UP001221558"/>
    </source>
</evidence>
<dbReference type="InterPro" id="IPR020476">
    <property type="entry name" value="Nudix_hydrolase"/>
</dbReference>
<keyword evidence="2" id="KW-0378">Hydrolase</keyword>
<evidence type="ECO:0000259" key="3">
    <source>
        <dbReference type="PROSITE" id="PS51462"/>
    </source>
</evidence>
<evidence type="ECO:0000256" key="1">
    <source>
        <dbReference type="ARBA" id="ARBA00001946"/>
    </source>
</evidence>
<sequence>MIKKQLPTAGLLVIKDNQLLLTYSRNKQAWYLPGGKIDAGETAKDALIREVYEELSVKLEEEKVSYYYHITADAYGEDNLVMEQDCFLYPALDTIIPSMEIEAVAYFSLAAYQKEAIQVVGVLLAFERLLADGLLVSEQVDL</sequence>
<dbReference type="Gene3D" id="3.90.79.10">
    <property type="entry name" value="Nucleoside Triphosphate Pyrophosphohydrolase"/>
    <property type="match status" value="1"/>
</dbReference>
<dbReference type="SUPFAM" id="SSF55811">
    <property type="entry name" value="Nudix"/>
    <property type="match status" value="1"/>
</dbReference>
<keyword evidence="5" id="KW-1185">Reference proteome</keyword>
<accession>A0ABY7WES9</accession>
<dbReference type="Pfam" id="PF00293">
    <property type="entry name" value="NUDIX"/>
    <property type="match status" value="1"/>
</dbReference>
<dbReference type="EMBL" id="CP117880">
    <property type="protein sequence ID" value="WDF67703.1"/>
    <property type="molecule type" value="Genomic_DNA"/>
</dbReference>
<proteinExistence type="predicted"/>
<gene>
    <name evidence="4" type="ORF">PQ465_15485</name>
</gene>
<dbReference type="PANTHER" id="PTHR43046:SF14">
    <property type="entry name" value="MUTT_NUDIX FAMILY PROTEIN"/>
    <property type="match status" value="1"/>
</dbReference>
<dbReference type="PROSITE" id="PS51462">
    <property type="entry name" value="NUDIX"/>
    <property type="match status" value="1"/>
</dbReference>
<dbReference type="InterPro" id="IPR000086">
    <property type="entry name" value="NUDIX_hydrolase_dom"/>
</dbReference>
<dbReference type="PANTHER" id="PTHR43046">
    <property type="entry name" value="GDP-MANNOSE MANNOSYL HYDROLASE"/>
    <property type="match status" value="1"/>
</dbReference>
<feature type="domain" description="Nudix hydrolase" evidence="3">
    <location>
        <begin position="3"/>
        <end position="136"/>
    </location>
</feature>
<protein>
    <submittedName>
        <fullName evidence="4">NUDIX domain-containing protein</fullName>
    </submittedName>
</protein>
<evidence type="ECO:0000256" key="2">
    <source>
        <dbReference type="ARBA" id="ARBA00022801"/>
    </source>
</evidence>
<name>A0ABY7WES9_9SPHI</name>
<dbReference type="PRINTS" id="PR00502">
    <property type="entry name" value="NUDIXFAMILY"/>
</dbReference>
<dbReference type="RefSeq" id="WP_274266430.1">
    <property type="nucleotide sequence ID" value="NZ_CP117880.1"/>
</dbReference>
<dbReference type="InterPro" id="IPR015797">
    <property type="entry name" value="NUDIX_hydrolase-like_dom_sf"/>
</dbReference>
<comment type="cofactor">
    <cofactor evidence="1">
        <name>Mg(2+)</name>
        <dbReference type="ChEBI" id="CHEBI:18420"/>
    </cofactor>
</comment>
<evidence type="ECO:0000313" key="4">
    <source>
        <dbReference type="EMBL" id="WDF67703.1"/>
    </source>
</evidence>
<organism evidence="4 5">
    <name type="scientific">Sphingobacterium oryzagri</name>
    <dbReference type="NCBI Taxonomy" id="3025669"/>
    <lineage>
        <taxon>Bacteria</taxon>
        <taxon>Pseudomonadati</taxon>
        <taxon>Bacteroidota</taxon>
        <taxon>Sphingobacteriia</taxon>
        <taxon>Sphingobacteriales</taxon>
        <taxon>Sphingobacteriaceae</taxon>
        <taxon>Sphingobacterium</taxon>
    </lineage>
</organism>